<dbReference type="PANTHER" id="PTHR47436">
    <property type="entry name" value="HISTONE-LYSINE N-METHYLTRANSFERASE ATXR2"/>
    <property type="match status" value="1"/>
</dbReference>
<dbReference type="Proteomes" id="UP000290289">
    <property type="component" value="Chromosome 9"/>
</dbReference>
<dbReference type="Pfam" id="PF01753">
    <property type="entry name" value="zf-MYND"/>
    <property type="match status" value="1"/>
</dbReference>
<accession>A0A498J311</accession>
<evidence type="ECO:0000256" key="5">
    <source>
        <dbReference type="SAM" id="Phobius"/>
    </source>
</evidence>
<keyword evidence="2" id="KW-0863">Zinc-finger</keyword>
<evidence type="ECO:0000313" key="7">
    <source>
        <dbReference type="EMBL" id="RXH89948.1"/>
    </source>
</evidence>
<evidence type="ECO:0000256" key="4">
    <source>
        <dbReference type="SAM" id="MobiDB-lite"/>
    </source>
</evidence>
<evidence type="ECO:0000256" key="3">
    <source>
        <dbReference type="ARBA" id="ARBA00022833"/>
    </source>
</evidence>
<dbReference type="InterPro" id="IPR046345">
    <property type="entry name" value="TraB_PrgY-like"/>
</dbReference>
<dbReference type="PROSITE" id="PS50280">
    <property type="entry name" value="SET"/>
    <property type="match status" value="1"/>
</dbReference>
<dbReference type="GO" id="GO:0008270">
    <property type="term" value="F:zinc ion binding"/>
    <property type="evidence" value="ECO:0007669"/>
    <property type="project" value="UniProtKB-KW"/>
</dbReference>
<protein>
    <recommendedName>
        <fullName evidence="6">SET domain-containing protein</fullName>
    </recommendedName>
</protein>
<feature type="compositionally biased region" description="Polar residues" evidence="4">
    <location>
        <begin position="86"/>
        <end position="101"/>
    </location>
</feature>
<dbReference type="InterPro" id="IPR002893">
    <property type="entry name" value="Znf_MYND"/>
</dbReference>
<dbReference type="EMBL" id="RDQH01000335">
    <property type="protein sequence ID" value="RXH89948.1"/>
    <property type="molecule type" value="Genomic_DNA"/>
</dbReference>
<dbReference type="InterPro" id="IPR046341">
    <property type="entry name" value="SET_dom_sf"/>
</dbReference>
<evidence type="ECO:0000259" key="6">
    <source>
        <dbReference type="PROSITE" id="PS50280"/>
    </source>
</evidence>
<keyword evidence="5" id="KW-0812">Transmembrane</keyword>
<feature type="domain" description="SET" evidence="6">
    <location>
        <begin position="301"/>
        <end position="716"/>
    </location>
</feature>
<feature type="transmembrane region" description="Helical" evidence="5">
    <location>
        <begin position="1063"/>
        <end position="1083"/>
    </location>
</feature>
<dbReference type="GO" id="GO:0008168">
    <property type="term" value="F:methyltransferase activity"/>
    <property type="evidence" value="ECO:0007669"/>
    <property type="project" value="InterPro"/>
</dbReference>
<dbReference type="GO" id="GO:0007031">
    <property type="term" value="P:peroxisome organization"/>
    <property type="evidence" value="ECO:0007669"/>
    <property type="project" value="InterPro"/>
</dbReference>
<organism evidence="7 8">
    <name type="scientific">Malus domestica</name>
    <name type="common">Apple</name>
    <name type="synonym">Pyrus malus</name>
    <dbReference type="NCBI Taxonomy" id="3750"/>
    <lineage>
        <taxon>Eukaryota</taxon>
        <taxon>Viridiplantae</taxon>
        <taxon>Streptophyta</taxon>
        <taxon>Embryophyta</taxon>
        <taxon>Tracheophyta</taxon>
        <taxon>Spermatophyta</taxon>
        <taxon>Magnoliopsida</taxon>
        <taxon>eudicotyledons</taxon>
        <taxon>Gunneridae</taxon>
        <taxon>Pentapetalae</taxon>
        <taxon>rosids</taxon>
        <taxon>fabids</taxon>
        <taxon>Rosales</taxon>
        <taxon>Rosaceae</taxon>
        <taxon>Amygdaloideae</taxon>
        <taxon>Maleae</taxon>
        <taxon>Malus</taxon>
    </lineage>
</organism>
<dbReference type="SMART" id="SM00317">
    <property type="entry name" value="SET"/>
    <property type="match status" value="1"/>
</dbReference>
<dbReference type="SUPFAM" id="SSF82199">
    <property type="entry name" value="SET domain"/>
    <property type="match status" value="1"/>
</dbReference>
<dbReference type="AlphaFoldDB" id="A0A498J311"/>
<keyword evidence="3" id="KW-0862">Zinc</keyword>
<dbReference type="Pfam" id="PF01963">
    <property type="entry name" value="TraB_PrgY_gumN"/>
    <property type="match status" value="1"/>
</dbReference>
<proteinExistence type="predicted"/>
<comment type="caution">
    <text evidence="7">The sequence shown here is derived from an EMBL/GenBank/DDBJ whole genome shotgun (WGS) entry which is preliminary data.</text>
</comment>
<dbReference type="CDD" id="cd20071">
    <property type="entry name" value="SET_SMYD"/>
    <property type="match status" value="1"/>
</dbReference>
<dbReference type="InterPro" id="IPR037485">
    <property type="entry name" value="PEX22"/>
</dbReference>
<dbReference type="InterPro" id="IPR001214">
    <property type="entry name" value="SET_dom"/>
</dbReference>
<evidence type="ECO:0000256" key="2">
    <source>
        <dbReference type="ARBA" id="ARBA00022771"/>
    </source>
</evidence>
<keyword evidence="8" id="KW-1185">Reference proteome</keyword>
<dbReference type="Gene3D" id="2.170.270.10">
    <property type="entry name" value="SET domain"/>
    <property type="match status" value="1"/>
</dbReference>
<dbReference type="InterPro" id="IPR044237">
    <property type="entry name" value="ATXR2-like"/>
</dbReference>
<dbReference type="InterPro" id="IPR002816">
    <property type="entry name" value="TraB/PrgY/GumN_fam"/>
</dbReference>
<sequence length="1087" mass="121031">MAESSKEELLQLIKRFGAYLTVKMSSLFPISLHNLNSRSIGAIAGFAVAIVFTWRLLRPPSGPQRRQPKRQAPASSSSGISSNSNATLTTPGVSSSEDSRTQNVVDEFFQPVKPTLGQIVRQKLSEGRKVTCRLLGVILEESTPEELQKQVTVRYSVLEVLLEITKFCDLYLMERVLDDESEKKVLMALEDAGIFTSGGLVKDKVLFCSTENGRTSFVRQLEPDWHIDTNPDIIFQLSRFIKYQLHISPTRTERAASNAFNSPSLEQFFGRIVCPIDAELGTEISALLTPPSPADVEEYLNELIQSRSRQCNGITVKQNGELGKGVYADSDLKEGKLLLKDQMLVGLQHSSNKIDCLVCSFCFRFVGSVELQIGRRLYLQELGVSAGRDCCEADYSAEDEDLDDSGPSSSIYKEKVPLPKGIVESLMNGGLKLPYSDKFSLPPVVPCPGGCKEAYYCSKQCAESDWDLSHSLLCTGERSEAISREALVEFIQHANDTNDIFLLAAKAVSSTILKYRKLKVAYSEDREKTPNVAGSPHLSLLLKAWKPISVGHKRRWWDCIALPFDVEPSDEAAFRMQIRELAFTSLELLKAAIFDEECKPIFSLEIYGHIIAMFELNNLDLVVASPVEDYFLYIDDLPNPEKKEVEGITRPFLDALGDDYSVCCQGTAFYPLQSCMNHSCSPNAKAFKREEDRDGQATIIALKPISKGEEVTISYVDEDLPYEERRALLADYGFKCRCPKCLEEGPKFVMIRSTRLVASLYSPESRRVFLSLRRSPNSLAQFSTVRNLRFASSATDGCSRQREPIRPLMDAESPLPDPASAENFVHIENPTTEDLSDSIVGVDAPRDEYDDGISMTAVAESFEQRRFLPEELSRSVVVLTCESTAEGGVCDVHLVGTAHVSVESCREVEAVISYLKPEVVFLELCSSRVAALTPQNLKVSSRLEVFPGAEFRVAYEEAMKYGGRVILGDRPVQLKEMDDVDMLTLVIQEMSKEYPTLMETLVHERDQYMSSTLLRIASEHRSVVAVVGKGHLQGIKKHWQQPVVMKDLMVIPSQKSFFTTARILKSLGVAVTGAAIVSGIYLASKRK</sequence>
<dbReference type="Pfam" id="PF22978">
    <property type="entry name" value="HAD_Pex22"/>
    <property type="match status" value="1"/>
</dbReference>
<dbReference type="Gene3D" id="6.10.140.2220">
    <property type="match status" value="1"/>
</dbReference>
<dbReference type="STRING" id="3750.A0A498J311"/>
<feature type="compositionally biased region" description="Low complexity" evidence="4">
    <location>
        <begin position="75"/>
        <end position="85"/>
    </location>
</feature>
<gene>
    <name evidence="7" type="ORF">DVH24_032305</name>
</gene>
<dbReference type="Pfam" id="PF00856">
    <property type="entry name" value="SET"/>
    <property type="match status" value="1"/>
</dbReference>
<keyword evidence="5" id="KW-1133">Transmembrane helix</keyword>
<name>A0A498J311_MALDO</name>
<evidence type="ECO:0000313" key="8">
    <source>
        <dbReference type="Proteomes" id="UP000290289"/>
    </source>
</evidence>
<feature type="region of interest" description="Disordered" evidence="4">
    <location>
        <begin position="61"/>
        <end position="101"/>
    </location>
</feature>
<keyword evidence="5" id="KW-0472">Membrane</keyword>
<evidence type="ECO:0000256" key="1">
    <source>
        <dbReference type="ARBA" id="ARBA00022723"/>
    </source>
</evidence>
<reference evidence="7 8" key="1">
    <citation type="submission" date="2018-10" db="EMBL/GenBank/DDBJ databases">
        <title>A high-quality apple genome assembly.</title>
        <authorList>
            <person name="Hu J."/>
        </authorList>
    </citation>
    <scope>NUCLEOTIDE SEQUENCE [LARGE SCALE GENOMIC DNA]</scope>
    <source>
        <strain evidence="8">cv. HFTH1</strain>
        <tissue evidence="7">Young leaf</tissue>
    </source>
</reference>
<dbReference type="PANTHER" id="PTHR47436:SF1">
    <property type="entry name" value="SET DOMAIN-CONTAINING PROTEIN"/>
    <property type="match status" value="1"/>
</dbReference>
<keyword evidence="1" id="KW-0479">Metal-binding</keyword>
<dbReference type="CDD" id="cd14726">
    <property type="entry name" value="TraB_PrgY-like"/>
    <property type="match status" value="1"/>
</dbReference>
<dbReference type="SUPFAM" id="SSF144232">
    <property type="entry name" value="HIT/MYND zinc finger-like"/>
    <property type="match status" value="1"/>
</dbReference>